<evidence type="ECO:0000313" key="3">
    <source>
        <dbReference type="Proteomes" id="UP000279760"/>
    </source>
</evidence>
<dbReference type="EMBL" id="CP033578">
    <property type="protein sequence ID" value="AYV23517.1"/>
    <property type="molecule type" value="Genomic_DNA"/>
</dbReference>
<dbReference type="GO" id="GO:0004519">
    <property type="term" value="F:endonuclease activity"/>
    <property type="evidence" value="ECO:0007669"/>
    <property type="project" value="UniProtKB-KW"/>
</dbReference>
<keyword evidence="1" id="KW-0472">Membrane</keyword>
<proteinExistence type="predicted"/>
<organism evidence="2 3">
    <name type="scientific">Vibrio mediterranei</name>
    <dbReference type="NCBI Taxonomy" id="689"/>
    <lineage>
        <taxon>Bacteria</taxon>
        <taxon>Pseudomonadati</taxon>
        <taxon>Pseudomonadota</taxon>
        <taxon>Gammaproteobacteria</taxon>
        <taxon>Vibrionales</taxon>
        <taxon>Vibrionaceae</taxon>
        <taxon>Vibrio</taxon>
    </lineage>
</organism>
<evidence type="ECO:0000256" key="1">
    <source>
        <dbReference type="SAM" id="Phobius"/>
    </source>
</evidence>
<keyword evidence="2" id="KW-0255">Endonuclease</keyword>
<keyword evidence="2" id="KW-0540">Nuclease</keyword>
<keyword evidence="2" id="KW-0378">Hydrolase</keyword>
<reference evidence="2 3" key="1">
    <citation type="submission" date="2018-11" db="EMBL/GenBank/DDBJ databases">
        <title>Complete Genome Sequence of Vbrio mediterranei 117-T6: a Potential Pathogen Bacteria Isolated from the Conchocelis of Pyropia.</title>
        <authorList>
            <person name="Liu Q."/>
        </authorList>
    </citation>
    <scope>NUCLEOTIDE SEQUENCE [LARGE SCALE GENOMIC DNA]</scope>
    <source>
        <strain evidence="2 3">117-T6</strain>
    </source>
</reference>
<protein>
    <submittedName>
        <fullName evidence="2">Restriction endonuclease</fullName>
    </submittedName>
</protein>
<name>A0A3G4VFA5_9VIBR</name>
<dbReference type="RefSeq" id="WP_124941472.1">
    <property type="nucleotide sequence ID" value="NZ_CP033578.1"/>
</dbReference>
<accession>A0A3G4VFA5</accession>
<gene>
    <name evidence="2" type="ORF">ECB94_19685</name>
</gene>
<evidence type="ECO:0000313" key="2">
    <source>
        <dbReference type="EMBL" id="AYV23517.1"/>
    </source>
</evidence>
<dbReference type="Proteomes" id="UP000279760">
    <property type="component" value="Chromosome 2"/>
</dbReference>
<keyword evidence="1" id="KW-1133">Transmembrane helix</keyword>
<sequence length="143" mass="16344">MDTLVKLATIFSPLISAGVAIWAIFIATKTIKENKEIAKKSVADTAYQTYLQLAMENPDFAKGYEATSEDDPNYARYVWYVARMIFCFEQIVEVEGSLKDKSWANTIEKHLAFHSNHFQKTKVVEEKLYIKPILDLIQCAKIS</sequence>
<feature type="transmembrane region" description="Helical" evidence="1">
    <location>
        <begin position="6"/>
        <end position="27"/>
    </location>
</feature>
<keyword evidence="1" id="KW-0812">Transmembrane</keyword>
<dbReference type="AlphaFoldDB" id="A0A3G4VFA5"/>